<reference evidence="1 3" key="1">
    <citation type="submission" date="2019-05" db="EMBL/GenBank/DDBJ databases">
        <title>Whole genome sequence analysis of Cupriavidus campinensis S14E4C strain.</title>
        <authorList>
            <person name="Abbaszade G."/>
            <person name="Szabo A."/>
            <person name="Toumi M."/>
            <person name="Toth E."/>
        </authorList>
    </citation>
    <scope>NUCLEOTIDE SEQUENCE [LARGE SCALE GENOMIC DNA]</scope>
    <source>
        <strain evidence="1 3">S14E4C</strain>
    </source>
</reference>
<evidence type="ECO:0000313" key="2">
    <source>
        <dbReference type="EMBL" id="URF06347.1"/>
    </source>
</evidence>
<evidence type="ECO:0000313" key="1">
    <source>
        <dbReference type="EMBL" id="TSP11998.1"/>
    </source>
</evidence>
<name>A0AAE9I2M6_9BURK</name>
<reference evidence="2" key="2">
    <citation type="journal article" date="2022" name="Microbiol. Resour. Announc.">
        <title>Genome Sequence of Cupriavidus campinensis Strain G5, a Member of a Bacterial Consortium Capable of Polyethylene Degradation.</title>
        <authorList>
            <person name="Schneider B."/>
            <person name="Pfeiffer F."/>
            <person name="Dyall-Smith M."/>
            <person name="Kunte H.J."/>
        </authorList>
    </citation>
    <scope>NUCLEOTIDE SEQUENCE</scope>
    <source>
        <strain evidence="2">G5</strain>
    </source>
</reference>
<gene>
    <name evidence="1" type="ORF">FGG12_13320</name>
    <name evidence="2" type="ORF">M5D45_24870</name>
</gene>
<protein>
    <submittedName>
        <fullName evidence="2">Uncharacterized protein</fullName>
    </submittedName>
</protein>
<dbReference type="Proteomes" id="UP001056132">
    <property type="component" value="Chromosome 2"/>
</dbReference>
<dbReference type="EMBL" id="CP097331">
    <property type="protein sequence ID" value="URF06347.1"/>
    <property type="molecule type" value="Genomic_DNA"/>
</dbReference>
<dbReference type="AlphaFoldDB" id="A0AAE9I2M6"/>
<accession>A0AAE9I2M6</accession>
<dbReference type="KEGG" id="ccam:M5D45_24870"/>
<dbReference type="RefSeq" id="WP_144198151.1">
    <property type="nucleotide sequence ID" value="NZ_CP043441.1"/>
</dbReference>
<evidence type="ECO:0000313" key="3">
    <source>
        <dbReference type="Proteomes" id="UP000318943"/>
    </source>
</evidence>
<sequence length="115" mass="13507">MKDIATKLVADGVDLRKMRIQVHSNVAGWFFPAWWPTKASIYLQLWRCGFRLPCPKVSSWFPTGRIGLHVNANTGEITPTEVHRHWIDKDEYDPPYEKLMWWEKILKRLGGKKSK</sequence>
<evidence type="ECO:0000313" key="4">
    <source>
        <dbReference type="Proteomes" id="UP001056132"/>
    </source>
</evidence>
<dbReference type="EMBL" id="VCIZ01000007">
    <property type="protein sequence ID" value="TSP11998.1"/>
    <property type="molecule type" value="Genomic_DNA"/>
</dbReference>
<organism evidence="2 4">
    <name type="scientific">Cupriavidus campinensis</name>
    <dbReference type="NCBI Taxonomy" id="151783"/>
    <lineage>
        <taxon>Bacteria</taxon>
        <taxon>Pseudomonadati</taxon>
        <taxon>Pseudomonadota</taxon>
        <taxon>Betaproteobacteria</taxon>
        <taxon>Burkholderiales</taxon>
        <taxon>Burkholderiaceae</taxon>
        <taxon>Cupriavidus</taxon>
    </lineage>
</organism>
<proteinExistence type="predicted"/>
<dbReference type="Proteomes" id="UP000318943">
    <property type="component" value="Unassembled WGS sequence"/>
</dbReference>
<keyword evidence="3" id="KW-1185">Reference proteome</keyword>
<reference evidence="2" key="3">
    <citation type="submission" date="2022-05" db="EMBL/GenBank/DDBJ databases">
        <authorList>
            <person name="Kunte H.-J."/>
        </authorList>
    </citation>
    <scope>NUCLEOTIDE SEQUENCE</scope>
    <source>
        <strain evidence="2">G5</strain>
    </source>
</reference>